<dbReference type="EMBL" id="FNUZ01000005">
    <property type="protein sequence ID" value="SEG52035.1"/>
    <property type="molecule type" value="Genomic_DNA"/>
</dbReference>
<name>A0A1H6AVE0_9RHOB</name>
<keyword evidence="2" id="KW-1185">Reference proteome</keyword>
<reference evidence="1 2" key="1">
    <citation type="submission" date="2016-10" db="EMBL/GenBank/DDBJ databases">
        <authorList>
            <person name="de Groot N.N."/>
        </authorList>
    </citation>
    <scope>NUCLEOTIDE SEQUENCE [LARGE SCALE GENOMIC DNA]</scope>
    <source>
        <strain evidence="1 2">DSM 26915</strain>
    </source>
</reference>
<organism evidence="1 2">
    <name type="scientific">Thalassococcus halodurans</name>
    <dbReference type="NCBI Taxonomy" id="373675"/>
    <lineage>
        <taxon>Bacteria</taxon>
        <taxon>Pseudomonadati</taxon>
        <taxon>Pseudomonadota</taxon>
        <taxon>Alphaproteobacteria</taxon>
        <taxon>Rhodobacterales</taxon>
        <taxon>Roseobacteraceae</taxon>
        <taxon>Thalassococcus</taxon>
    </lineage>
</organism>
<dbReference type="AlphaFoldDB" id="A0A1H6AVE0"/>
<sequence length="257" mass="27609">MGLDGEYGPLVNGSGQRRSFYHRALTGAVAAAAFCFPALARADCSLALLLALDVSSSVDAEEYDLQRNGVALALDDPDVRRALLASGTPVALAVYEWSGRRQNHIVLNWSLINDNSDIDRVVAAIASSKRSFTRFPTAMGYALGFGATMLERAPQCDRKVIDVSGDGISNDGFGPQLAYKHFPFSDVTVNGLAVLGADPMVEFYFEDQVRHGPGAFVETSTGYVGYKNAMTRKLLREIGGMVVGHLDDPDRADIAAN</sequence>
<dbReference type="InterPro" id="IPR010607">
    <property type="entry name" value="DUF1194"/>
</dbReference>
<dbReference type="InterPro" id="IPR036465">
    <property type="entry name" value="vWFA_dom_sf"/>
</dbReference>
<proteinExistence type="predicted"/>
<dbReference type="RefSeq" id="WP_103911461.1">
    <property type="nucleotide sequence ID" value="NZ_FNUZ01000005.1"/>
</dbReference>
<evidence type="ECO:0008006" key="3">
    <source>
        <dbReference type="Google" id="ProtNLM"/>
    </source>
</evidence>
<dbReference type="Proteomes" id="UP000236752">
    <property type="component" value="Unassembled WGS sequence"/>
</dbReference>
<protein>
    <recommendedName>
        <fullName evidence="3">VWFA domain-containing protein</fullName>
    </recommendedName>
</protein>
<gene>
    <name evidence="1" type="ORF">SAMN04488045_3173</name>
</gene>
<dbReference type="Pfam" id="PF06707">
    <property type="entry name" value="DUF1194"/>
    <property type="match status" value="1"/>
</dbReference>
<dbReference type="Gene3D" id="3.40.50.410">
    <property type="entry name" value="von Willebrand factor, type A domain"/>
    <property type="match status" value="1"/>
</dbReference>
<dbReference type="SUPFAM" id="SSF53300">
    <property type="entry name" value="vWA-like"/>
    <property type="match status" value="1"/>
</dbReference>
<evidence type="ECO:0000313" key="1">
    <source>
        <dbReference type="EMBL" id="SEG52035.1"/>
    </source>
</evidence>
<dbReference type="OrthoDB" id="9792179at2"/>
<evidence type="ECO:0000313" key="2">
    <source>
        <dbReference type="Proteomes" id="UP000236752"/>
    </source>
</evidence>
<accession>A0A1H6AVE0</accession>